<dbReference type="PANTHER" id="PTHR42713">
    <property type="entry name" value="HISTIDINE KINASE-RELATED"/>
    <property type="match status" value="1"/>
</dbReference>
<evidence type="ECO:0000256" key="10">
    <source>
        <dbReference type="PROSITE-ProRule" id="PRU00169"/>
    </source>
</evidence>
<evidence type="ECO:0000259" key="11">
    <source>
        <dbReference type="PROSITE" id="PS01124"/>
    </source>
</evidence>
<dbReference type="InterPro" id="IPR018060">
    <property type="entry name" value="HTH_AraC"/>
</dbReference>
<dbReference type="InterPro" id="IPR020449">
    <property type="entry name" value="Tscrpt_reg_AraC-type_HTH"/>
</dbReference>
<dbReference type="RefSeq" id="WP_091236860.1">
    <property type="nucleotide sequence ID" value="NZ_FMKA01000045.1"/>
</dbReference>
<organism evidence="13 14">
    <name type="scientific">Anaerobium acetethylicum</name>
    <dbReference type="NCBI Taxonomy" id="1619234"/>
    <lineage>
        <taxon>Bacteria</taxon>
        <taxon>Bacillati</taxon>
        <taxon>Bacillota</taxon>
        <taxon>Clostridia</taxon>
        <taxon>Lachnospirales</taxon>
        <taxon>Lachnospiraceae</taxon>
        <taxon>Anaerobium</taxon>
    </lineage>
</organism>
<evidence type="ECO:0000256" key="4">
    <source>
        <dbReference type="ARBA" id="ARBA00022553"/>
    </source>
</evidence>
<evidence type="ECO:0000256" key="8">
    <source>
        <dbReference type="ARBA" id="ARBA00023163"/>
    </source>
</evidence>
<keyword evidence="4 10" id="KW-0597">Phosphoprotein</keyword>
<dbReference type="PROSITE" id="PS01124">
    <property type="entry name" value="HTH_ARAC_FAMILY_2"/>
    <property type="match status" value="1"/>
</dbReference>
<evidence type="ECO:0000256" key="2">
    <source>
        <dbReference type="ARBA" id="ARBA00018672"/>
    </source>
</evidence>
<evidence type="ECO:0000313" key="14">
    <source>
        <dbReference type="Proteomes" id="UP000199315"/>
    </source>
</evidence>
<proteinExistence type="predicted"/>
<dbReference type="Pfam" id="PF00072">
    <property type="entry name" value="Response_reg"/>
    <property type="match status" value="1"/>
</dbReference>
<dbReference type="PANTHER" id="PTHR42713:SF3">
    <property type="entry name" value="TRANSCRIPTIONAL REGULATORY PROTEIN HPTR"/>
    <property type="match status" value="1"/>
</dbReference>
<feature type="domain" description="Response regulatory" evidence="12">
    <location>
        <begin position="3"/>
        <end position="120"/>
    </location>
</feature>
<accession>A0A1D3TYL3</accession>
<reference evidence="13 14" key="1">
    <citation type="submission" date="2016-09" db="EMBL/GenBank/DDBJ databases">
        <authorList>
            <person name="Capua I."/>
            <person name="De Benedictis P."/>
            <person name="Joannis T."/>
            <person name="Lombin L.H."/>
            <person name="Cattoli G."/>
        </authorList>
    </citation>
    <scope>NUCLEOTIDE SEQUENCE [LARGE SCALE GENOMIC DNA]</scope>
    <source>
        <strain evidence="13 14">GluBS11</strain>
    </source>
</reference>
<comment type="function">
    <text evidence="9">May play the central regulatory role in sporulation. It may be an element of the effector pathway responsible for the activation of sporulation genes in response to nutritional stress. Spo0A may act in concert with spo0H (a sigma factor) to control the expression of some genes that are critical to the sporulation process.</text>
</comment>
<dbReference type="STRING" id="1619234.SAMN05421730_10456"/>
<dbReference type="GO" id="GO:0003700">
    <property type="term" value="F:DNA-binding transcription factor activity"/>
    <property type="evidence" value="ECO:0007669"/>
    <property type="project" value="InterPro"/>
</dbReference>
<keyword evidence="8" id="KW-0804">Transcription</keyword>
<dbReference type="PROSITE" id="PS50110">
    <property type="entry name" value="RESPONSE_REGULATORY"/>
    <property type="match status" value="1"/>
</dbReference>
<dbReference type="GO" id="GO:0000160">
    <property type="term" value="P:phosphorelay signal transduction system"/>
    <property type="evidence" value="ECO:0007669"/>
    <property type="project" value="UniProtKB-KW"/>
</dbReference>
<protein>
    <recommendedName>
        <fullName evidence="2">Stage 0 sporulation protein A homolog</fullName>
    </recommendedName>
</protein>
<evidence type="ECO:0000256" key="5">
    <source>
        <dbReference type="ARBA" id="ARBA00023012"/>
    </source>
</evidence>
<dbReference type="GO" id="GO:0005737">
    <property type="term" value="C:cytoplasm"/>
    <property type="evidence" value="ECO:0007669"/>
    <property type="project" value="UniProtKB-SubCell"/>
</dbReference>
<evidence type="ECO:0000256" key="9">
    <source>
        <dbReference type="ARBA" id="ARBA00024867"/>
    </source>
</evidence>
<keyword evidence="7" id="KW-0238">DNA-binding</keyword>
<dbReference type="InterPro" id="IPR009057">
    <property type="entry name" value="Homeodomain-like_sf"/>
</dbReference>
<evidence type="ECO:0000313" key="13">
    <source>
        <dbReference type="EMBL" id="SCP99532.1"/>
    </source>
</evidence>
<evidence type="ECO:0000259" key="12">
    <source>
        <dbReference type="PROSITE" id="PS50110"/>
    </source>
</evidence>
<dbReference type="Gene3D" id="1.10.10.60">
    <property type="entry name" value="Homeodomain-like"/>
    <property type="match status" value="2"/>
</dbReference>
<evidence type="ECO:0000256" key="3">
    <source>
        <dbReference type="ARBA" id="ARBA00022490"/>
    </source>
</evidence>
<keyword evidence="5" id="KW-0902">Two-component regulatory system</keyword>
<evidence type="ECO:0000256" key="6">
    <source>
        <dbReference type="ARBA" id="ARBA00023015"/>
    </source>
</evidence>
<dbReference type="EMBL" id="FMKA01000045">
    <property type="protein sequence ID" value="SCP99532.1"/>
    <property type="molecule type" value="Genomic_DNA"/>
</dbReference>
<feature type="domain" description="HTH araC/xylS-type" evidence="11">
    <location>
        <begin position="417"/>
        <end position="515"/>
    </location>
</feature>
<name>A0A1D3TYL3_9FIRM</name>
<dbReference type="SMART" id="SM00448">
    <property type="entry name" value="REC"/>
    <property type="match status" value="1"/>
</dbReference>
<dbReference type="SUPFAM" id="SSF52172">
    <property type="entry name" value="CheY-like"/>
    <property type="match status" value="1"/>
</dbReference>
<keyword evidence="6" id="KW-0805">Transcription regulation</keyword>
<dbReference type="Pfam" id="PF12833">
    <property type="entry name" value="HTH_18"/>
    <property type="match status" value="1"/>
</dbReference>
<sequence length="520" mass="60268">MYKVLIVDDEKMIRMGMQKVIQYKNPELEEVLVAASGSEALEIIRECKPEIMITDINMTEMTGLELIEQAREIVPEQRVVVLTGYDKFEYARCCLRLRVEDFFLKPIDEDDLSAAIRKQVDYLNRAKSEEKSHQIIWRAKGVSEQAELEKCMRKLVHRKYVDESFMEELYTHYLFEQGQIMTLAILVPQICMEHNDQEDRFYAMSVKNICMDMIDARGNGVTFTDDNGTIVMVLFENDEEADVLERIGDITNILKDEFNTKPKVVVGSEVQGFQNLHISYNDAVYLLEHEKEAVRDIVLTNNVQSRTDIIRDLFAELKQQMNMNVGNTEYVLKVFNTFCKAVESYNLSVANVRKCCFEMATSVYFSYISEVCEAEDNRLSQLSKNLLCACREEACEMTRMFLEQLLGKEENVHEIITKAKYYIGENLAEELSVSNIAESLFVTPNYFSRLFKRVMGEGCNEYIVRRRIEKAISLLETTTIKTGKIAMMVGYQDTNYFSLAFKKYTGKSPTKYREDIREKG</sequence>
<keyword evidence="3" id="KW-0963">Cytoplasm</keyword>
<dbReference type="Proteomes" id="UP000199315">
    <property type="component" value="Unassembled WGS sequence"/>
</dbReference>
<dbReference type="CDD" id="cd17536">
    <property type="entry name" value="REC_YesN-like"/>
    <property type="match status" value="1"/>
</dbReference>
<comment type="subcellular location">
    <subcellularLocation>
        <location evidence="1">Cytoplasm</location>
    </subcellularLocation>
</comment>
<dbReference type="OrthoDB" id="1736396at2"/>
<dbReference type="AlphaFoldDB" id="A0A1D3TYL3"/>
<evidence type="ECO:0000256" key="7">
    <source>
        <dbReference type="ARBA" id="ARBA00023125"/>
    </source>
</evidence>
<keyword evidence="14" id="KW-1185">Reference proteome</keyword>
<gene>
    <name evidence="13" type="ORF">SAMN05421730_10456</name>
</gene>
<evidence type="ECO:0000256" key="1">
    <source>
        <dbReference type="ARBA" id="ARBA00004496"/>
    </source>
</evidence>
<dbReference type="InterPro" id="IPR051552">
    <property type="entry name" value="HptR"/>
</dbReference>
<dbReference type="SMART" id="SM00342">
    <property type="entry name" value="HTH_ARAC"/>
    <property type="match status" value="1"/>
</dbReference>
<dbReference type="Gene3D" id="3.40.50.2300">
    <property type="match status" value="1"/>
</dbReference>
<dbReference type="PRINTS" id="PR00032">
    <property type="entry name" value="HTHARAC"/>
</dbReference>
<dbReference type="GO" id="GO:0043565">
    <property type="term" value="F:sequence-specific DNA binding"/>
    <property type="evidence" value="ECO:0007669"/>
    <property type="project" value="InterPro"/>
</dbReference>
<dbReference type="InterPro" id="IPR001789">
    <property type="entry name" value="Sig_transdc_resp-reg_receiver"/>
</dbReference>
<feature type="modified residue" description="4-aspartylphosphate" evidence="10">
    <location>
        <position position="55"/>
    </location>
</feature>
<dbReference type="SUPFAM" id="SSF46689">
    <property type="entry name" value="Homeodomain-like"/>
    <property type="match status" value="2"/>
</dbReference>
<dbReference type="InterPro" id="IPR011006">
    <property type="entry name" value="CheY-like_superfamily"/>
</dbReference>